<feature type="compositionally biased region" description="Pro residues" evidence="1">
    <location>
        <begin position="234"/>
        <end position="249"/>
    </location>
</feature>
<dbReference type="Proteomes" id="UP001344906">
    <property type="component" value="Unassembled WGS sequence"/>
</dbReference>
<dbReference type="EMBL" id="BSRI01000001">
    <property type="protein sequence ID" value="GLV53563.1"/>
    <property type="molecule type" value="Genomic_DNA"/>
</dbReference>
<evidence type="ECO:0000256" key="1">
    <source>
        <dbReference type="SAM" id="MobiDB-lite"/>
    </source>
</evidence>
<gene>
    <name evidence="2" type="ORF">KDH_04160</name>
</gene>
<evidence type="ECO:0000313" key="3">
    <source>
        <dbReference type="Proteomes" id="UP001344906"/>
    </source>
</evidence>
<sequence length="264" mass="27769">MYPVRHRVIRLCIPILIFCLFVGSLLLTINPVAVYAHPTEMQDTLSAFAHAGIAVRTNAHNTAQGFAASGDYTLEATQIIGTNAHLNLLSDPLFPTLTFSSATMEGFSLSHPFYSTALLLSATGTVETTGVAIKTGLFRDIGTGLKSFANKADLLILAAGGTVPRLVMRNVTLTVDHSLNTDTFAASGFHLVITTDLPHLTAVPPTDTPMPTDTPTATASATPTGTATSTPVATPGPQPGPTPTETPTPPKKKCRCLLLICWCS</sequence>
<reference evidence="2 3" key="1">
    <citation type="submission" date="2023-02" db="EMBL/GenBank/DDBJ databases">
        <title>Dictyobacter halimunensis sp. nov., a new member of the class Ktedonobacteria from forest soil in a geothermal area.</title>
        <authorList>
            <person name="Rachmania M.K."/>
            <person name="Ningsih F."/>
            <person name="Sakai Y."/>
            <person name="Yabe S."/>
            <person name="Yokota A."/>
            <person name="Sjamsuridzal W."/>
        </authorList>
    </citation>
    <scope>NUCLEOTIDE SEQUENCE [LARGE SCALE GENOMIC DNA]</scope>
    <source>
        <strain evidence="2 3">S3.2.2.5</strain>
    </source>
</reference>
<protein>
    <submittedName>
        <fullName evidence="2">Uncharacterized protein</fullName>
    </submittedName>
</protein>
<keyword evidence="3" id="KW-1185">Reference proteome</keyword>
<evidence type="ECO:0000313" key="2">
    <source>
        <dbReference type="EMBL" id="GLV53563.1"/>
    </source>
</evidence>
<proteinExistence type="predicted"/>
<comment type="caution">
    <text evidence="2">The sequence shown here is derived from an EMBL/GenBank/DDBJ whole genome shotgun (WGS) entry which is preliminary data.</text>
</comment>
<name>A0ABQ6FM90_9CHLR</name>
<organism evidence="2 3">
    <name type="scientific">Dictyobacter halimunensis</name>
    <dbReference type="NCBI Taxonomy" id="3026934"/>
    <lineage>
        <taxon>Bacteria</taxon>
        <taxon>Bacillati</taxon>
        <taxon>Chloroflexota</taxon>
        <taxon>Ktedonobacteria</taxon>
        <taxon>Ktedonobacterales</taxon>
        <taxon>Dictyobacteraceae</taxon>
        <taxon>Dictyobacter</taxon>
    </lineage>
</organism>
<feature type="region of interest" description="Disordered" evidence="1">
    <location>
        <begin position="203"/>
        <end position="250"/>
    </location>
</feature>
<dbReference type="RefSeq" id="WP_338247275.1">
    <property type="nucleotide sequence ID" value="NZ_BSRI01000001.1"/>
</dbReference>
<feature type="compositionally biased region" description="Low complexity" evidence="1">
    <location>
        <begin position="203"/>
        <end position="233"/>
    </location>
</feature>
<accession>A0ABQ6FM90</accession>